<dbReference type="Proteomes" id="UP001162992">
    <property type="component" value="Chromosome 10"/>
</dbReference>
<reference evidence="2" key="1">
    <citation type="journal article" date="2024" name="Proc. Natl. Acad. Sci. U.S.A.">
        <title>Extraordinary preservation of gene collinearity over three hundred million years revealed in homosporous lycophytes.</title>
        <authorList>
            <person name="Li C."/>
            <person name="Wickell D."/>
            <person name="Kuo L.Y."/>
            <person name="Chen X."/>
            <person name="Nie B."/>
            <person name="Liao X."/>
            <person name="Peng D."/>
            <person name="Ji J."/>
            <person name="Jenkins J."/>
            <person name="Williams M."/>
            <person name="Shu S."/>
            <person name="Plott C."/>
            <person name="Barry K."/>
            <person name="Rajasekar S."/>
            <person name="Grimwood J."/>
            <person name="Han X."/>
            <person name="Sun S."/>
            <person name="Hou Z."/>
            <person name="He W."/>
            <person name="Dai G."/>
            <person name="Sun C."/>
            <person name="Schmutz J."/>
            <person name="Leebens-Mack J.H."/>
            <person name="Li F.W."/>
            <person name="Wang L."/>
        </authorList>
    </citation>
    <scope>NUCLEOTIDE SEQUENCE [LARGE SCALE GENOMIC DNA]</scope>
    <source>
        <strain evidence="2">cv. PW_Plant_1</strain>
    </source>
</reference>
<keyword evidence="2" id="KW-1185">Reference proteome</keyword>
<name>A0ACC2CGL1_DIPCM</name>
<dbReference type="EMBL" id="CM055101">
    <property type="protein sequence ID" value="KAJ7541129.1"/>
    <property type="molecule type" value="Genomic_DNA"/>
</dbReference>
<evidence type="ECO:0000313" key="2">
    <source>
        <dbReference type="Proteomes" id="UP001162992"/>
    </source>
</evidence>
<gene>
    <name evidence="1" type="ORF">O6H91_10G047600</name>
</gene>
<organism evidence="1 2">
    <name type="scientific">Diphasiastrum complanatum</name>
    <name type="common">Issler's clubmoss</name>
    <name type="synonym">Lycopodium complanatum</name>
    <dbReference type="NCBI Taxonomy" id="34168"/>
    <lineage>
        <taxon>Eukaryota</taxon>
        <taxon>Viridiplantae</taxon>
        <taxon>Streptophyta</taxon>
        <taxon>Embryophyta</taxon>
        <taxon>Tracheophyta</taxon>
        <taxon>Lycopodiopsida</taxon>
        <taxon>Lycopodiales</taxon>
        <taxon>Lycopodiaceae</taxon>
        <taxon>Lycopodioideae</taxon>
        <taxon>Diphasiastrum</taxon>
    </lineage>
</organism>
<comment type="caution">
    <text evidence="1">The sequence shown here is derived from an EMBL/GenBank/DDBJ whole genome shotgun (WGS) entry which is preliminary data.</text>
</comment>
<sequence>MSTKGSQQSFCPENFKKMADRTSAQEVSYDRHTVLYYQTGDKDDSQNSLKSEQSDKMAADSYHKLSHHPSGAKHDTCSVRTGKIPPKQESTMSKKHAANSTVSGVSSKKHFNLEIQSEVYDQKRPWKFWRKEDHLGSGSLAIVYKGVSSTGTHFAVKEICLPDRKKASHRYVLQLEQEIGYLCQLEHNNNIVKYLGSESVGVPLHLTQYSEEA</sequence>
<protein>
    <submittedName>
        <fullName evidence="1">Uncharacterized protein</fullName>
    </submittedName>
</protein>
<proteinExistence type="predicted"/>
<accession>A0ACC2CGL1</accession>
<evidence type="ECO:0000313" key="1">
    <source>
        <dbReference type="EMBL" id="KAJ7541129.1"/>
    </source>
</evidence>